<gene>
    <name evidence="2" type="ORF">SAMN05421548_1528</name>
</gene>
<evidence type="ECO:0000256" key="1">
    <source>
        <dbReference type="SAM" id="MobiDB-lite"/>
    </source>
</evidence>
<evidence type="ECO:0000313" key="3">
    <source>
        <dbReference type="Proteomes" id="UP000198908"/>
    </source>
</evidence>
<feature type="region of interest" description="Disordered" evidence="1">
    <location>
        <begin position="1"/>
        <end position="25"/>
    </location>
</feature>
<dbReference type="Proteomes" id="UP000198908">
    <property type="component" value="Unassembled WGS sequence"/>
</dbReference>
<keyword evidence="3" id="KW-1185">Reference proteome</keyword>
<accession>A0A1G7D3P1</accession>
<proteinExistence type="predicted"/>
<organism evidence="2 3">
    <name type="scientific">Paraburkholderia lycopersici</name>
    <dbReference type="NCBI Taxonomy" id="416944"/>
    <lineage>
        <taxon>Bacteria</taxon>
        <taxon>Pseudomonadati</taxon>
        <taxon>Pseudomonadota</taxon>
        <taxon>Betaproteobacteria</taxon>
        <taxon>Burkholderiales</taxon>
        <taxon>Burkholderiaceae</taxon>
        <taxon>Paraburkholderia</taxon>
    </lineage>
</organism>
<sequence>MRSKWRSKRRSDATAGERSLAGHQGTFALRSQMTEVRHMSDINHAFIRCGENRSISFGADFFDIDPCVRIRGATSVLVVKTWLTSPSRIKNCKAR</sequence>
<protein>
    <submittedName>
        <fullName evidence="2">Uncharacterized protein</fullName>
    </submittedName>
</protein>
<dbReference type="STRING" id="416944.SAMN05421548_1528"/>
<evidence type="ECO:0000313" key="2">
    <source>
        <dbReference type="EMBL" id="SDE46222.1"/>
    </source>
</evidence>
<dbReference type="AlphaFoldDB" id="A0A1G7D3P1"/>
<reference evidence="3" key="1">
    <citation type="submission" date="2016-09" db="EMBL/GenBank/DDBJ databases">
        <authorList>
            <person name="Varghese N."/>
            <person name="Submissions S."/>
        </authorList>
    </citation>
    <scope>NUCLEOTIDE SEQUENCE [LARGE SCALE GENOMIC DNA]</scope>
    <source>
        <strain evidence="3">TNe-862</strain>
    </source>
</reference>
<name>A0A1G7D3P1_9BURK</name>
<dbReference type="EMBL" id="FMYQ01000052">
    <property type="protein sequence ID" value="SDE46222.1"/>
    <property type="molecule type" value="Genomic_DNA"/>
</dbReference>